<evidence type="ECO:0000313" key="1">
    <source>
        <dbReference type="EMBL" id="KAF7825224.1"/>
    </source>
</evidence>
<comment type="caution">
    <text evidence="1">The sequence shown here is derived from an EMBL/GenBank/DDBJ whole genome shotgun (WGS) entry which is preliminary data.</text>
</comment>
<dbReference type="Proteomes" id="UP000634136">
    <property type="component" value="Unassembled WGS sequence"/>
</dbReference>
<gene>
    <name evidence="1" type="ORF">G2W53_016388</name>
</gene>
<name>A0A834TVY4_9FABA</name>
<reference evidence="1" key="1">
    <citation type="submission" date="2020-09" db="EMBL/GenBank/DDBJ databases">
        <title>Genome-Enabled Discovery of Anthraquinone Biosynthesis in Senna tora.</title>
        <authorList>
            <person name="Kang S.-H."/>
            <person name="Pandey R.P."/>
            <person name="Lee C.-M."/>
            <person name="Sim J.-S."/>
            <person name="Jeong J.-T."/>
            <person name="Choi B.-S."/>
            <person name="Jung M."/>
            <person name="Ginzburg D."/>
            <person name="Zhao K."/>
            <person name="Won S.Y."/>
            <person name="Oh T.-J."/>
            <person name="Yu Y."/>
            <person name="Kim N.-H."/>
            <person name="Lee O.R."/>
            <person name="Lee T.-H."/>
            <person name="Bashyal P."/>
            <person name="Kim T.-S."/>
            <person name="Lee W.-H."/>
            <person name="Kawkins C."/>
            <person name="Kim C.-K."/>
            <person name="Kim J.S."/>
            <person name="Ahn B.O."/>
            <person name="Rhee S.Y."/>
            <person name="Sohng J.K."/>
        </authorList>
    </citation>
    <scope>NUCLEOTIDE SEQUENCE</scope>
    <source>
        <tissue evidence="1">Leaf</tissue>
    </source>
</reference>
<accession>A0A834TVY4</accession>
<keyword evidence="2" id="KW-1185">Reference proteome</keyword>
<dbReference type="AlphaFoldDB" id="A0A834TVY4"/>
<protein>
    <submittedName>
        <fullName evidence="1">Uncharacterized protein</fullName>
    </submittedName>
</protein>
<sequence length="132" mass="15256">MVGRSKASSFKSIANRVWKRIQVGWRICCQRAVFTLCKAAEMSYDDERQSDNESVGQQWALPSMAEFHEWWSMKKGQYCISILPSIRINSKNVVVHAKNTVSMSLDNDWPLQFVRQFGGDKMYSFSVEFCKA</sequence>
<organism evidence="1 2">
    <name type="scientific">Senna tora</name>
    <dbReference type="NCBI Taxonomy" id="362788"/>
    <lineage>
        <taxon>Eukaryota</taxon>
        <taxon>Viridiplantae</taxon>
        <taxon>Streptophyta</taxon>
        <taxon>Embryophyta</taxon>
        <taxon>Tracheophyta</taxon>
        <taxon>Spermatophyta</taxon>
        <taxon>Magnoliopsida</taxon>
        <taxon>eudicotyledons</taxon>
        <taxon>Gunneridae</taxon>
        <taxon>Pentapetalae</taxon>
        <taxon>rosids</taxon>
        <taxon>fabids</taxon>
        <taxon>Fabales</taxon>
        <taxon>Fabaceae</taxon>
        <taxon>Caesalpinioideae</taxon>
        <taxon>Cassia clade</taxon>
        <taxon>Senna</taxon>
    </lineage>
</organism>
<proteinExistence type="predicted"/>
<evidence type="ECO:0000313" key="2">
    <source>
        <dbReference type="Proteomes" id="UP000634136"/>
    </source>
</evidence>
<dbReference type="EMBL" id="JAAIUW010000006">
    <property type="protein sequence ID" value="KAF7825224.1"/>
    <property type="molecule type" value="Genomic_DNA"/>
</dbReference>